<sequence>MSSKGAKIAELFTKAVATTKGFDQHLRKVKVISCGEGRMVTQFQVAPEHLNQRGTLHGGFIAHLVDAISTYALSANDHIDTRGVSIDLSVSYLTAAREGDNIEVEAITMKTGKKIAFLEVQGHVEAIAVYLDRQDAATASYQIQLSKLKVYCISIKSKSLEKSYQGVNSQKQA</sequence>
<dbReference type="CDD" id="cd03443">
    <property type="entry name" value="PaaI_thioesterase"/>
    <property type="match status" value="1"/>
</dbReference>
<accession>A0A8S0Z0J6</accession>
<protein>
    <recommendedName>
        <fullName evidence="3">Thioesterase domain-containing protein</fullName>
    </recommendedName>
</protein>
<dbReference type="InterPro" id="IPR006683">
    <property type="entry name" value="Thioestr_dom"/>
</dbReference>
<dbReference type="Pfam" id="PF03061">
    <property type="entry name" value="4HBT"/>
    <property type="match status" value="1"/>
</dbReference>
<comment type="caution">
    <text evidence="4">The sequence shown here is derived from an EMBL/GenBank/DDBJ whole genome shotgun (WGS) entry which is preliminary data.</text>
</comment>
<keyword evidence="5" id="KW-1185">Reference proteome</keyword>
<dbReference type="Proteomes" id="UP000494106">
    <property type="component" value="Unassembled WGS sequence"/>
</dbReference>
<keyword evidence="2" id="KW-0378">Hydrolase</keyword>
<dbReference type="Gene3D" id="3.10.129.10">
    <property type="entry name" value="Hotdog Thioesterase"/>
    <property type="match status" value="1"/>
</dbReference>
<proteinExistence type="inferred from homology"/>
<evidence type="ECO:0000313" key="4">
    <source>
        <dbReference type="EMBL" id="CAB3225885.1"/>
    </source>
</evidence>
<gene>
    <name evidence="4" type="ORF">APLA_LOCUS2632</name>
</gene>
<dbReference type="PANTHER" id="PTHR21660:SF1">
    <property type="entry name" value="ACYL-COENZYME A THIOESTERASE 13"/>
    <property type="match status" value="1"/>
</dbReference>
<dbReference type="NCBIfam" id="TIGR00369">
    <property type="entry name" value="unchar_dom_1"/>
    <property type="match status" value="1"/>
</dbReference>
<comment type="similarity">
    <text evidence="1">Belongs to the thioesterase PaaI family.</text>
</comment>
<reference evidence="4 5" key="1">
    <citation type="submission" date="2020-04" db="EMBL/GenBank/DDBJ databases">
        <authorList>
            <person name="Wallbank WR R."/>
            <person name="Pardo Diaz C."/>
            <person name="Kozak K."/>
            <person name="Martin S."/>
            <person name="Jiggins C."/>
            <person name="Moest M."/>
            <person name="Warren A I."/>
            <person name="Byers J.R.P. K."/>
            <person name="Montejo-Kovacevich G."/>
            <person name="Yen C E."/>
        </authorList>
    </citation>
    <scope>NUCLEOTIDE SEQUENCE [LARGE SCALE GENOMIC DNA]</scope>
</reference>
<dbReference type="InterPro" id="IPR039298">
    <property type="entry name" value="ACOT13"/>
</dbReference>
<organism evidence="4 5">
    <name type="scientific">Arctia plantaginis</name>
    <name type="common">Wood tiger moth</name>
    <name type="synonym">Phalaena plantaginis</name>
    <dbReference type="NCBI Taxonomy" id="874455"/>
    <lineage>
        <taxon>Eukaryota</taxon>
        <taxon>Metazoa</taxon>
        <taxon>Ecdysozoa</taxon>
        <taxon>Arthropoda</taxon>
        <taxon>Hexapoda</taxon>
        <taxon>Insecta</taxon>
        <taxon>Pterygota</taxon>
        <taxon>Neoptera</taxon>
        <taxon>Endopterygota</taxon>
        <taxon>Lepidoptera</taxon>
        <taxon>Glossata</taxon>
        <taxon>Ditrysia</taxon>
        <taxon>Noctuoidea</taxon>
        <taxon>Erebidae</taxon>
        <taxon>Arctiinae</taxon>
        <taxon>Arctia</taxon>
    </lineage>
</organism>
<name>A0A8S0Z0J6_ARCPL</name>
<evidence type="ECO:0000313" key="5">
    <source>
        <dbReference type="Proteomes" id="UP000494106"/>
    </source>
</evidence>
<feature type="domain" description="Thioesterase" evidence="3">
    <location>
        <begin position="54"/>
        <end position="125"/>
    </location>
</feature>
<evidence type="ECO:0000256" key="2">
    <source>
        <dbReference type="ARBA" id="ARBA00022801"/>
    </source>
</evidence>
<dbReference type="GO" id="GO:0047617">
    <property type="term" value="F:fatty acyl-CoA hydrolase activity"/>
    <property type="evidence" value="ECO:0007669"/>
    <property type="project" value="InterPro"/>
</dbReference>
<dbReference type="OrthoDB" id="46529at2759"/>
<dbReference type="InterPro" id="IPR003736">
    <property type="entry name" value="PAAI_dom"/>
</dbReference>
<dbReference type="EMBL" id="CADEBC010000208">
    <property type="protein sequence ID" value="CAB3225885.1"/>
    <property type="molecule type" value="Genomic_DNA"/>
</dbReference>
<dbReference type="SUPFAM" id="SSF54637">
    <property type="entry name" value="Thioesterase/thiol ester dehydrase-isomerase"/>
    <property type="match status" value="1"/>
</dbReference>
<dbReference type="InterPro" id="IPR029069">
    <property type="entry name" value="HotDog_dom_sf"/>
</dbReference>
<dbReference type="PANTHER" id="PTHR21660">
    <property type="entry name" value="THIOESTERASE SUPERFAMILY MEMBER-RELATED"/>
    <property type="match status" value="1"/>
</dbReference>
<dbReference type="AlphaFoldDB" id="A0A8S0Z0J6"/>
<evidence type="ECO:0000259" key="3">
    <source>
        <dbReference type="Pfam" id="PF03061"/>
    </source>
</evidence>
<evidence type="ECO:0000256" key="1">
    <source>
        <dbReference type="ARBA" id="ARBA00008324"/>
    </source>
</evidence>